<gene>
    <name evidence="1" type="ORF">LVY72_07965</name>
</gene>
<organism evidence="1 2">
    <name type="scientific">Arthrobacter hankyongi</name>
    <dbReference type="NCBI Taxonomy" id="2904801"/>
    <lineage>
        <taxon>Bacteria</taxon>
        <taxon>Bacillati</taxon>
        <taxon>Actinomycetota</taxon>
        <taxon>Actinomycetes</taxon>
        <taxon>Micrococcales</taxon>
        <taxon>Micrococcaceae</taxon>
        <taxon>Arthrobacter</taxon>
    </lineage>
</organism>
<proteinExistence type="predicted"/>
<comment type="caution">
    <text evidence="1">The sequence shown here is derived from an EMBL/GenBank/DDBJ whole genome shotgun (WGS) entry which is preliminary data.</text>
</comment>
<sequence length="68" mass="7818">MIHVRAKNFRDAQERLDAAEGQLRQQAMRSRAHGILVTKIGAGHYVLTLSERVPYGYTHEESANFHRQ</sequence>
<dbReference type="RefSeq" id="WP_237819482.1">
    <property type="nucleotide sequence ID" value="NZ_JAKLTQ010000004.1"/>
</dbReference>
<dbReference type="Proteomes" id="UP001165368">
    <property type="component" value="Unassembled WGS sequence"/>
</dbReference>
<dbReference type="EMBL" id="JAKLTQ010000004">
    <property type="protein sequence ID" value="MCG2621852.1"/>
    <property type="molecule type" value="Genomic_DNA"/>
</dbReference>
<protein>
    <submittedName>
        <fullName evidence="1">Uncharacterized protein</fullName>
    </submittedName>
</protein>
<accession>A0ABS9L5A5</accession>
<name>A0ABS9L5A5_9MICC</name>
<reference evidence="1" key="1">
    <citation type="submission" date="2022-01" db="EMBL/GenBank/DDBJ databases">
        <authorList>
            <person name="Jo J.-H."/>
            <person name="Im W.-T."/>
        </authorList>
    </citation>
    <scope>NUCLEOTIDE SEQUENCE</scope>
    <source>
        <strain evidence="1">I2-34</strain>
    </source>
</reference>
<keyword evidence="2" id="KW-1185">Reference proteome</keyword>
<evidence type="ECO:0000313" key="1">
    <source>
        <dbReference type="EMBL" id="MCG2621852.1"/>
    </source>
</evidence>
<evidence type="ECO:0000313" key="2">
    <source>
        <dbReference type="Proteomes" id="UP001165368"/>
    </source>
</evidence>